<comment type="subunit">
    <text evidence="3">Homodimer.</text>
</comment>
<evidence type="ECO:0000259" key="6">
    <source>
        <dbReference type="Pfam" id="PF18317"/>
    </source>
</evidence>
<evidence type="ECO:0000256" key="2">
    <source>
        <dbReference type="ARBA" id="ARBA00023141"/>
    </source>
</evidence>
<feature type="binding site" evidence="3">
    <location>
        <position position="66"/>
    </location>
    <ligand>
        <name>shikimate</name>
        <dbReference type="ChEBI" id="CHEBI:36208"/>
    </ligand>
</feature>
<comment type="caution">
    <text evidence="3">Lacks conserved residue(s) required for the propagation of feature annotation.</text>
</comment>
<dbReference type="Pfam" id="PF08501">
    <property type="entry name" value="Shikimate_dh_N"/>
    <property type="match status" value="1"/>
</dbReference>
<evidence type="ECO:0000313" key="8">
    <source>
        <dbReference type="Proteomes" id="UP001384579"/>
    </source>
</evidence>
<name>A0ABU8YLK8_9CYAN</name>
<keyword evidence="3 7" id="KW-0560">Oxidoreductase</keyword>
<comment type="similarity">
    <text evidence="3">Belongs to the shikimate dehydrogenase family.</text>
</comment>
<keyword evidence="2 3" id="KW-0057">Aromatic amino acid biosynthesis</keyword>
<dbReference type="PANTHER" id="PTHR21089">
    <property type="entry name" value="SHIKIMATE DEHYDROGENASE"/>
    <property type="match status" value="1"/>
</dbReference>
<dbReference type="Gene3D" id="3.40.50.720">
    <property type="entry name" value="NAD(P)-binding Rossmann-like Domain"/>
    <property type="match status" value="1"/>
</dbReference>
<reference evidence="7 8" key="1">
    <citation type="journal article" date="2020" name="Harmful Algae">
        <title>Molecular and morphological characterization of a novel dihydroanatoxin-a producing Microcoleus species (cyanobacteria) from the Russian River, California, USA.</title>
        <authorList>
            <person name="Conklin K.Y."/>
            <person name="Stancheva R."/>
            <person name="Otten T.G."/>
            <person name="Fadness R."/>
            <person name="Boyer G.L."/>
            <person name="Read B."/>
            <person name="Zhang X."/>
            <person name="Sheath R.G."/>
        </authorList>
    </citation>
    <scope>NUCLEOTIDE SEQUENCE [LARGE SCALE GENOMIC DNA]</scope>
    <source>
        <strain evidence="7 8">PTRS2</strain>
    </source>
</reference>
<feature type="binding site" evidence="3">
    <location>
        <position position="340"/>
    </location>
    <ligand>
        <name>NADP(+)</name>
        <dbReference type="ChEBI" id="CHEBI:58349"/>
    </ligand>
</feature>
<dbReference type="GO" id="GO:0004764">
    <property type="term" value="F:shikimate 3-dehydrogenase (NADP+) activity"/>
    <property type="evidence" value="ECO:0007669"/>
    <property type="project" value="UniProtKB-EC"/>
</dbReference>
<protein>
    <recommendedName>
        <fullName evidence="3">Shikimate dehydrogenase (NADP(+))</fullName>
        <shortName evidence="3">SDH</shortName>
        <ecNumber evidence="3">1.1.1.25</ecNumber>
    </recommendedName>
</protein>
<feature type="active site" description="Proton acceptor" evidence="3">
    <location>
        <position position="70"/>
    </location>
</feature>
<dbReference type="InterPro" id="IPR036291">
    <property type="entry name" value="NAD(P)-bd_dom_sf"/>
</dbReference>
<gene>
    <name evidence="3" type="primary">aroE</name>
    <name evidence="7" type="ORF">WMG39_10495</name>
</gene>
<comment type="caution">
    <text evidence="7">The sequence shown here is derived from an EMBL/GenBank/DDBJ whole genome shotgun (WGS) entry which is preliminary data.</text>
</comment>
<dbReference type="InterPro" id="IPR041121">
    <property type="entry name" value="SDH_C"/>
</dbReference>
<organism evidence="7 8">
    <name type="scientific">Microcoleus anatoxicus PTRS2</name>
    <dbReference type="NCBI Taxonomy" id="2705321"/>
    <lineage>
        <taxon>Bacteria</taxon>
        <taxon>Bacillati</taxon>
        <taxon>Cyanobacteriota</taxon>
        <taxon>Cyanophyceae</taxon>
        <taxon>Oscillatoriophycideae</taxon>
        <taxon>Oscillatoriales</taxon>
        <taxon>Microcoleaceae</taxon>
        <taxon>Microcoleus</taxon>
        <taxon>Microcoleus anatoxicus</taxon>
    </lineage>
</organism>
<feature type="domain" description="Shikimate dehydrogenase substrate binding N-terminal" evidence="5">
    <location>
        <begin position="11"/>
        <end position="93"/>
    </location>
</feature>
<dbReference type="InterPro" id="IPR013708">
    <property type="entry name" value="Shikimate_DH-bd_N"/>
</dbReference>
<keyword evidence="8" id="KW-1185">Reference proteome</keyword>
<dbReference type="RefSeq" id="WP_340524501.1">
    <property type="nucleotide sequence ID" value="NZ_JBBLXS010000108.1"/>
</dbReference>
<feature type="binding site" evidence="3">
    <location>
        <position position="106"/>
    </location>
    <ligand>
        <name>shikimate</name>
        <dbReference type="ChEBI" id="CHEBI:36208"/>
    </ligand>
</feature>
<evidence type="ECO:0000256" key="3">
    <source>
        <dbReference type="HAMAP-Rule" id="MF_00222"/>
    </source>
</evidence>
<dbReference type="Gene3D" id="3.40.50.10860">
    <property type="entry name" value="Leucine Dehydrogenase, chain A, domain 1"/>
    <property type="match status" value="1"/>
</dbReference>
<comment type="pathway">
    <text evidence="1 3">Metabolic intermediate biosynthesis; chorismate biosynthesis; chorismate from D-erythrose 4-phosphate and phosphoenolpyruvate: step 4/7.</text>
</comment>
<dbReference type="Proteomes" id="UP001384579">
    <property type="component" value="Unassembled WGS sequence"/>
</dbReference>
<dbReference type="SUPFAM" id="SSF51735">
    <property type="entry name" value="NAD(P)-binding Rossmann-fold domains"/>
    <property type="match status" value="1"/>
</dbReference>
<dbReference type="PANTHER" id="PTHR21089:SF1">
    <property type="entry name" value="BIFUNCTIONAL 3-DEHYDROQUINATE DEHYDRATASE_SHIKIMATE DEHYDROGENASE, CHLOROPLASTIC"/>
    <property type="match status" value="1"/>
</dbReference>
<dbReference type="InterPro" id="IPR046346">
    <property type="entry name" value="Aminoacid_DH-like_N_sf"/>
</dbReference>
<evidence type="ECO:0000256" key="1">
    <source>
        <dbReference type="ARBA" id="ARBA00004871"/>
    </source>
</evidence>
<feature type="domain" description="SDH C-terminal" evidence="6">
    <location>
        <begin position="340"/>
        <end position="370"/>
    </location>
</feature>
<evidence type="ECO:0000259" key="5">
    <source>
        <dbReference type="Pfam" id="PF08501"/>
    </source>
</evidence>
<evidence type="ECO:0000256" key="4">
    <source>
        <dbReference type="SAM" id="MobiDB-lite"/>
    </source>
</evidence>
<dbReference type="HAMAP" id="MF_00222">
    <property type="entry name" value="Shikimate_DH_AroE"/>
    <property type="match status" value="1"/>
</dbReference>
<comment type="function">
    <text evidence="3">Involved in the biosynthesis of the chorismate, which leads to the biosynthesis of aromatic amino acids. Catalyzes the reversible NADPH linked reduction of 3-dehydroshikimate (DHSA) to yield shikimate (SA).</text>
</comment>
<accession>A0ABU8YLK8</accession>
<dbReference type="SUPFAM" id="SSF53223">
    <property type="entry name" value="Aminoacid dehydrogenase-like, N-terminal domain"/>
    <property type="match status" value="1"/>
</dbReference>
<feature type="binding site" evidence="3">
    <location>
        <position position="91"/>
    </location>
    <ligand>
        <name>shikimate</name>
        <dbReference type="ChEBI" id="CHEBI:36208"/>
    </ligand>
</feature>
<feature type="compositionally biased region" description="Polar residues" evidence="4">
    <location>
        <begin position="186"/>
        <end position="198"/>
    </location>
</feature>
<dbReference type="EC" id="1.1.1.25" evidence="3"/>
<feature type="binding site" evidence="3">
    <location>
        <position position="317"/>
    </location>
    <ligand>
        <name>NADP(+)</name>
        <dbReference type="ChEBI" id="CHEBI:58349"/>
    </ligand>
</feature>
<comment type="catalytic activity">
    <reaction evidence="3">
        <text>shikimate + NADP(+) = 3-dehydroshikimate + NADPH + H(+)</text>
        <dbReference type="Rhea" id="RHEA:17737"/>
        <dbReference type="ChEBI" id="CHEBI:15378"/>
        <dbReference type="ChEBI" id="CHEBI:16630"/>
        <dbReference type="ChEBI" id="CHEBI:36208"/>
        <dbReference type="ChEBI" id="CHEBI:57783"/>
        <dbReference type="ChEBI" id="CHEBI:58349"/>
        <dbReference type="EC" id="1.1.1.25"/>
    </reaction>
</comment>
<proteinExistence type="inferred from homology"/>
<dbReference type="EMBL" id="JBBLXS010000108">
    <property type="protein sequence ID" value="MEK0185289.1"/>
    <property type="molecule type" value="Genomic_DNA"/>
</dbReference>
<dbReference type="Pfam" id="PF18317">
    <property type="entry name" value="SDH_C"/>
    <property type="match status" value="1"/>
</dbReference>
<dbReference type="InterPro" id="IPR022893">
    <property type="entry name" value="Shikimate_DH_fam"/>
</dbReference>
<feature type="region of interest" description="Disordered" evidence="4">
    <location>
        <begin position="183"/>
        <end position="207"/>
    </location>
</feature>
<sequence>MIKGTTKLLGVIGHPIAHSLSPVMHNAAISHLGVDFVYLAFPVKPEDLKAALLGFEAIGLRGFSITIPHKQAILPLLSEVSPIARAIGAVNTVYRTDKGWCGTNTDVEGFLAPLQPPPTPPYQGGAVSFSDKSWLCRGSAPVPTLFLHDFVCVSEIGAGTGAPPLQENEIALPYQGGAKEVKSALESGNMTAESSPSPDQGGARGESDWSQKVAVILGNGGAARAVVAGCAQLGCAQIHVVGRHQQNLAEFQQSWVDSPIPVKSLQVHTWDNLSRLISQADLLVNTTPVGMYPQGEKSPIPLAAIDQISPGAIAYDLIYNPSPTQFLKDAQLRGAQVIDGLPMLVQQGAAALKIWLETESVPVEVMRLALRKHLGLD</sequence>
<feature type="binding site" evidence="3">
    <location>
        <begin position="19"/>
        <end position="21"/>
    </location>
    <ligand>
        <name>shikimate</name>
        <dbReference type="ChEBI" id="CHEBI:36208"/>
    </ligand>
</feature>
<feature type="binding site" evidence="3">
    <location>
        <position position="347"/>
    </location>
    <ligand>
        <name>shikimate</name>
        <dbReference type="ChEBI" id="CHEBI:36208"/>
    </ligand>
</feature>
<keyword evidence="3" id="KW-0521">NADP</keyword>
<feature type="binding site" evidence="3">
    <location>
        <begin position="218"/>
        <end position="222"/>
    </location>
    <ligand>
        <name>NADP(+)</name>
        <dbReference type="ChEBI" id="CHEBI:58349"/>
    </ligand>
</feature>
<feature type="binding site" evidence="3">
    <location>
        <position position="319"/>
    </location>
    <ligand>
        <name>shikimate</name>
        <dbReference type="ChEBI" id="CHEBI:36208"/>
    </ligand>
</feature>
<keyword evidence="3" id="KW-0028">Amino-acid biosynthesis</keyword>
<dbReference type="CDD" id="cd01065">
    <property type="entry name" value="NAD_bind_Shikimate_DH"/>
    <property type="match status" value="1"/>
</dbReference>
<evidence type="ECO:0000313" key="7">
    <source>
        <dbReference type="EMBL" id="MEK0185289.1"/>
    </source>
</evidence>